<reference evidence="7" key="1">
    <citation type="submission" date="2020-05" db="EMBL/GenBank/DDBJ databases">
        <title>Mycena genomes resolve the evolution of fungal bioluminescence.</title>
        <authorList>
            <person name="Tsai I.J."/>
        </authorList>
    </citation>
    <scope>NUCLEOTIDE SEQUENCE</scope>
    <source>
        <strain evidence="7">CCC161011</strain>
    </source>
</reference>
<accession>A0A8H6YRE9</accession>
<evidence type="ECO:0000313" key="8">
    <source>
        <dbReference type="Proteomes" id="UP000620124"/>
    </source>
</evidence>
<dbReference type="Gene3D" id="3.30.40.10">
    <property type="entry name" value="Zinc/RING finger domain, C3HC4 (zinc finger)"/>
    <property type="match status" value="1"/>
</dbReference>
<dbReference type="InterPro" id="IPR013083">
    <property type="entry name" value="Znf_RING/FYVE/PHD"/>
</dbReference>
<dbReference type="OrthoDB" id="2883209at2759"/>
<evidence type="ECO:0000256" key="3">
    <source>
        <dbReference type="ARBA" id="ARBA00022833"/>
    </source>
</evidence>
<name>A0A8H6YRE9_9AGAR</name>
<evidence type="ECO:0000256" key="4">
    <source>
        <dbReference type="PROSITE-ProRule" id="PRU00175"/>
    </source>
</evidence>
<dbReference type="PROSITE" id="PS00518">
    <property type="entry name" value="ZF_RING_1"/>
    <property type="match status" value="1"/>
</dbReference>
<dbReference type="GO" id="GO:0008270">
    <property type="term" value="F:zinc ion binding"/>
    <property type="evidence" value="ECO:0007669"/>
    <property type="project" value="UniProtKB-KW"/>
</dbReference>
<keyword evidence="8" id="KW-1185">Reference proteome</keyword>
<evidence type="ECO:0000313" key="7">
    <source>
        <dbReference type="EMBL" id="KAF7365868.1"/>
    </source>
</evidence>
<feature type="domain" description="RING-type" evidence="6">
    <location>
        <begin position="140"/>
        <end position="175"/>
    </location>
</feature>
<feature type="region of interest" description="Disordered" evidence="5">
    <location>
        <begin position="72"/>
        <end position="99"/>
    </location>
</feature>
<dbReference type="Proteomes" id="UP000620124">
    <property type="component" value="Unassembled WGS sequence"/>
</dbReference>
<protein>
    <recommendedName>
        <fullName evidence="6">RING-type domain-containing protein</fullName>
    </recommendedName>
</protein>
<evidence type="ECO:0000256" key="2">
    <source>
        <dbReference type="ARBA" id="ARBA00022771"/>
    </source>
</evidence>
<proteinExistence type="predicted"/>
<comment type="caution">
    <text evidence="7">The sequence shown here is derived from an EMBL/GenBank/DDBJ whole genome shotgun (WGS) entry which is preliminary data.</text>
</comment>
<dbReference type="PROSITE" id="PS50089">
    <property type="entry name" value="ZF_RING_2"/>
    <property type="match status" value="1"/>
</dbReference>
<dbReference type="AlphaFoldDB" id="A0A8H6YRE9"/>
<evidence type="ECO:0000256" key="5">
    <source>
        <dbReference type="SAM" id="MobiDB-lite"/>
    </source>
</evidence>
<organism evidence="7 8">
    <name type="scientific">Mycena venus</name>
    <dbReference type="NCBI Taxonomy" id="2733690"/>
    <lineage>
        <taxon>Eukaryota</taxon>
        <taxon>Fungi</taxon>
        <taxon>Dikarya</taxon>
        <taxon>Basidiomycota</taxon>
        <taxon>Agaricomycotina</taxon>
        <taxon>Agaricomycetes</taxon>
        <taxon>Agaricomycetidae</taxon>
        <taxon>Agaricales</taxon>
        <taxon>Marasmiineae</taxon>
        <taxon>Mycenaceae</taxon>
        <taxon>Mycena</taxon>
    </lineage>
</organism>
<sequence length="230" mass="25902">MANNTDPANSQMESLVDLVVERMAAASPGDCTSTYLARNSVIQLITVLSPRKRSIFSPPRKRFVFSPRKRQIIGGPPSTIRRDTRPRANHPAPSPPSKARTRIRYTYGKRARCEVPLCANDLYLDDTRPETQAPLAGHKCIICDRVKSHPVANKCGHSYCYVCIRLCLEVEWTCPHPNCNRTIRKAPKIDDAEAETVAADYPDRVDESQVSYSWEGLSFPYRAKSIWISP</sequence>
<keyword evidence="3" id="KW-0862">Zinc</keyword>
<keyword evidence="2 4" id="KW-0863">Zinc-finger</keyword>
<keyword evidence="1" id="KW-0479">Metal-binding</keyword>
<evidence type="ECO:0000259" key="6">
    <source>
        <dbReference type="PROSITE" id="PS50089"/>
    </source>
</evidence>
<evidence type="ECO:0000256" key="1">
    <source>
        <dbReference type="ARBA" id="ARBA00022723"/>
    </source>
</evidence>
<dbReference type="InterPro" id="IPR017907">
    <property type="entry name" value="Znf_RING_CS"/>
</dbReference>
<dbReference type="SUPFAM" id="SSF57850">
    <property type="entry name" value="RING/U-box"/>
    <property type="match status" value="1"/>
</dbReference>
<dbReference type="InterPro" id="IPR001841">
    <property type="entry name" value="Znf_RING"/>
</dbReference>
<gene>
    <name evidence="7" type="ORF">MVEN_00461400</name>
</gene>
<dbReference type="EMBL" id="JACAZI010000003">
    <property type="protein sequence ID" value="KAF7365868.1"/>
    <property type="molecule type" value="Genomic_DNA"/>
</dbReference>